<organism evidence="2 3">
    <name type="scientific">Pantoea anthophila</name>
    <dbReference type="NCBI Taxonomy" id="470931"/>
    <lineage>
        <taxon>Bacteria</taxon>
        <taxon>Pseudomonadati</taxon>
        <taxon>Pseudomonadota</taxon>
        <taxon>Gammaproteobacteria</taxon>
        <taxon>Enterobacterales</taxon>
        <taxon>Erwiniaceae</taxon>
        <taxon>Pantoea</taxon>
    </lineage>
</organism>
<dbReference type="InterPro" id="IPR005153">
    <property type="entry name" value="MbtH-like_dom"/>
</dbReference>
<dbReference type="RefSeq" id="WP_009092432.1">
    <property type="nucleotide sequence ID" value="NZ_CP122311.1"/>
</dbReference>
<evidence type="ECO:0000313" key="2">
    <source>
        <dbReference type="EMBL" id="TPV30238.1"/>
    </source>
</evidence>
<gene>
    <name evidence="2" type="ORF">FJW00_05400</name>
</gene>
<dbReference type="Pfam" id="PF03621">
    <property type="entry name" value="MbtH"/>
    <property type="match status" value="1"/>
</dbReference>
<keyword evidence="3" id="KW-1185">Reference proteome</keyword>
<dbReference type="PANTHER" id="PTHR38444">
    <property type="entry name" value="ENTEROBACTIN BIOSYNTHESIS PROTEIN YBDZ"/>
    <property type="match status" value="1"/>
</dbReference>
<dbReference type="SUPFAM" id="SSF160582">
    <property type="entry name" value="MbtH-like"/>
    <property type="match status" value="1"/>
</dbReference>
<sequence>MQQPHPFDDPQQACLVLKNDRQQYSLWPTFCAIPAGWQPVWGPAPQAHCLTWLNEHWHDIRPVTAEASRSDHV</sequence>
<dbReference type="InterPro" id="IPR037407">
    <property type="entry name" value="MLP_fam"/>
</dbReference>
<dbReference type="PANTHER" id="PTHR38444:SF1">
    <property type="entry name" value="ENTEROBACTIN BIOSYNTHESIS PROTEIN YBDZ"/>
    <property type="match status" value="1"/>
</dbReference>
<dbReference type="SMART" id="SM00923">
    <property type="entry name" value="MbtH"/>
    <property type="match status" value="1"/>
</dbReference>
<evidence type="ECO:0000313" key="3">
    <source>
        <dbReference type="Proteomes" id="UP000316142"/>
    </source>
</evidence>
<protein>
    <submittedName>
        <fullName evidence="2">MbtH family protein</fullName>
    </submittedName>
</protein>
<dbReference type="Proteomes" id="UP000316142">
    <property type="component" value="Unassembled WGS sequence"/>
</dbReference>
<comment type="caution">
    <text evidence="2">The sequence shown here is derived from an EMBL/GenBank/DDBJ whole genome shotgun (WGS) entry which is preliminary data.</text>
</comment>
<dbReference type="EMBL" id="VHIZ01000027">
    <property type="protein sequence ID" value="TPV30238.1"/>
    <property type="molecule type" value="Genomic_DNA"/>
</dbReference>
<accession>A0ABY2ZBB0</accession>
<dbReference type="Gene3D" id="3.90.820.10">
    <property type="entry name" value="Structural Genomics, Unknown Function 30-nov-00 1gh9 Mol_id"/>
    <property type="match status" value="1"/>
</dbReference>
<reference evidence="2 3" key="1">
    <citation type="submission" date="2019-06" db="EMBL/GenBank/DDBJ databases">
        <title>Taxogenomics and systematics of the genus Pantoea.</title>
        <authorList>
            <person name="Tambong J.T."/>
        </authorList>
    </citation>
    <scope>NUCLEOTIDE SEQUENCE [LARGE SCALE GENOMIC DNA]</scope>
    <source>
        <strain evidence="2 3">LMG 2558</strain>
    </source>
</reference>
<name>A0ABY2ZBB0_9GAMM</name>
<evidence type="ECO:0000259" key="1">
    <source>
        <dbReference type="SMART" id="SM00923"/>
    </source>
</evidence>
<proteinExistence type="predicted"/>
<dbReference type="InterPro" id="IPR038020">
    <property type="entry name" value="MbtH-like_sf"/>
</dbReference>
<feature type="domain" description="MbtH-like" evidence="1">
    <location>
        <begin position="5"/>
        <end position="55"/>
    </location>
</feature>